<evidence type="ECO:0000256" key="7">
    <source>
        <dbReference type="ARBA" id="ARBA00023065"/>
    </source>
</evidence>
<comment type="caution">
    <text evidence="16">The sequence shown here is derived from an EMBL/GenBank/DDBJ whole genome shotgun (WGS) entry which is preliminary data.</text>
</comment>
<dbReference type="AlphaFoldDB" id="A0A7W7KC14"/>
<evidence type="ECO:0000256" key="13">
    <source>
        <dbReference type="SAM" id="SignalP"/>
    </source>
</evidence>
<dbReference type="EMBL" id="JACHLR010000011">
    <property type="protein sequence ID" value="MBB4859408.1"/>
    <property type="molecule type" value="Genomic_DNA"/>
</dbReference>
<dbReference type="Gene3D" id="2.40.170.20">
    <property type="entry name" value="TonB-dependent receptor, beta-barrel domain"/>
    <property type="match status" value="1"/>
</dbReference>
<dbReference type="InterPro" id="IPR037066">
    <property type="entry name" value="Plug_dom_sf"/>
</dbReference>
<dbReference type="InterPro" id="IPR000531">
    <property type="entry name" value="Beta-barrel_TonB"/>
</dbReference>
<keyword evidence="17" id="KW-1185">Reference proteome</keyword>
<dbReference type="Pfam" id="PF00593">
    <property type="entry name" value="TonB_dep_Rec_b-barrel"/>
    <property type="match status" value="1"/>
</dbReference>
<comment type="similarity">
    <text evidence="11 12">Belongs to the TonB-dependent receptor family.</text>
</comment>
<dbReference type="Gene3D" id="2.170.130.10">
    <property type="entry name" value="TonB-dependent receptor, plug domain"/>
    <property type="match status" value="1"/>
</dbReference>
<reference evidence="16 17" key="1">
    <citation type="submission" date="2020-08" db="EMBL/GenBank/DDBJ databases">
        <title>Functional genomics of gut bacteria from endangered species of beetles.</title>
        <authorList>
            <person name="Carlos-Shanley C."/>
        </authorList>
    </citation>
    <scope>NUCLEOTIDE SEQUENCE [LARGE SCALE GENOMIC DNA]</scope>
    <source>
        <strain evidence="16 17">S00245</strain>
    </source>
</reference>
<evidence type="ECO:0000313" key="16">
    <source>
        <dbReference type="EMBL" id="MBB4859408.1"/>
    </source>
</evidence>
<evidence type="ECO:0000256" key="4">
    <source>
        <dbReference type="ARBA" id="ARBA00022496"/>
    </source>
</evidence>
<keyword evidence="3 11" id="KW-1134">Transmembrane beta strand</keyword>
<keyword evidence="16" id="KW-0675">Receptor</keyword>
<evidence type="ECO:0000256" key="12">
    <source>
        <dbReference type="RuleBase" id="RU003357"/>
    </source>
</evidence>
<organism evidence="16 17">
    <name type="scientific">Novosphingobium chloroacetimidivorans</name>
    <dbReference type="NCBI Taxonomy" id="1428314"/>
    <lineage>
        <taxon>Bacteria</taxon>
        <taxon>Pseudomonadati</taxon>
        <taxon>Pseudomonadota</taxon>
        <taxon>Alphaproteobacteria</taxon>
        <taxon>Sphingomonadales</taxon>
        <taxon>Sphingomonadaceae</taxon>
        <taxon>Novosphingobium</taxon>
    </lineage>
</organism>
<keyword evidence="6" id="KW-0408">Iron</keyword>
<evidence type="ECO:0000256" key="11">
    <source>
        <dbReference type="PROSITE-ProRule" id="PRU01360"/>
    </source>
</evidence>
<dbReference type="InterPro" id="IPR039426">
    <property type="entry name" value="TonB-dep_rcpt-like"/>
</dbReference>
<evidence type="ECO:0000256" key="6">
    <source>
        <dbReference type="ARBA" id="ARBA00023004"/>
    </source>
</evidence>
<evidence type="ECO:0000259" key="14">
    <source>
        <dbReference type="Pfam" id="PF00593"/>
    </source>
</evidence>
<keyword evidence="4" id="KW-0410">Iron transport</keyword>
<feature type="chain" id="PRO_5031055178" evidence="13">
    <location>
        <begin position="26"/>
        <end position="843"/>
    </location>
</feature>
<keyword evidence="9 11" id="KW-0472">Membrane</keyword>
<dbReference type="PROSITE" id="PS52016">
    <property type="entry name" value="TONB_DEPENDENT_REC_3"/>
    <property type="match status" value="1"/>
</dbReference>
<evidence type="ECO:0000256" key="3">
    <source>
        <dbReference type="ARBA" id="ARBA00022452"/>
    </source>
</evidence>
<feature type="domain" description="TonB-dependent receptor-like beta-barrel" evidence="14">
    <location>
        <begin position="319"/>
        <end position="786"/>
    </location>
</feature>
<evidence type="ECO:0000313" key="17">
    <source>
        <dbReference type="Proteomes" id="UP000555448"/>
    </source>
</evidence>
<dbReference type="SUPFAM" id="SSF56935">
    <property type="entry name" value="Porins"/>
    <property type="match status" value="1"/>
</dbReference>
<proteinExistence type="inferred from homology"/>
<keyword evidence="8 12" id="KW-0798">TonB box</keyword>
<keyword evidence="10 11" id="KW-0998">Cell outer membrane</keyword>
<keyword evidence="7" id="KW-0406">Ion transport</keyword>
<dbReference type="RefSeq" id="WP_184246239.1">
    <property type="nucleotide sequence ID" value="NZ_JACHLR010000011.1"/>
</dbReference>
<protein>
    <submittedName>
        <fullName evidence="16">Outer membrane receptor protein involved in Fe transport</fullName>
    </submittedName>
</protein>
<keyword evidence="13" id="KW-0732">Signal</keyword>
<feature type="signal peptide" evidence="13">
    <location>
        <begin position="1"/>
        <end position="25"/>
    </location>
</feature>
<dbReference type="PANTHER" id="PTHR32552:SF81">
    <property type="entry name" value="TONB-DEPENDENT OUTER MEMBRANE RECEPTOR"/>
    <property type="match status" value="1"/>
</dbReference>
<name>A0A7W7KC14_9SPHN</name>
<evidence type="ECO:0000259" key="15">
    <source>
        <dbReference type="Pfam" id="PF07715"/>
    </source>
</evidence>
<keyword evidence="2 11" id="KW-0813">Transport</keyword>
<dbReference type="Pfam" id="PF07715">
    <property type="entry name" value="Plug"/>
    <property type="match status" value="1"/>
</dbReference>
<evidence type="ECO:0000256" key="10">
    <source>
        <dbReference type="ARBA" id="ARBA00023237"/>
    </source>
</evidence>
<feature type="domain" description="TonB-dependent receptor plug" evidence="15">
    <location>
        <begin position="57"/>
        <end position="165"/>
    </location>
</feature>
<evidence type="ECO:0000256" key="2">
    <source>
        <dbReference type="ARBA" id="ARBA00022448"/>
    </source>
</evidence>
<evidence type="ECO:0000256" key="1">
    <source>
        <dbReference type="ARBA" id="ARBA00004571"/>
    </source>
</evidence>
<dbReference type="PANTHER" id="PTHR32552">
    <property type="entry name" value="FERRICHROME IRON RECEPTOR-RELATED"/>
    <property type="match status" value="1"/>
</dbReference>
<accession>A0A7W7KC14</accession>
<gene>
    <name evidence="16" type="ORF">HNO88_002737</name>
</gene>
<dbReference type="GO" id="GO:0006826">
    <property type="term" value="P:iron ion transport"/>
    <property type="evidence" value="ECO:0007669"/>
    <property type="project" value="UniProtKB-KW"/>
</dbReference>
<evidence type="ECO:0000256" key="9">
    <source>
        <dbReference type="ARBA" id="ARBA00023136"/>
    </source>
</evidence>
<keyword evidence="5 11" id="KW-0812">Transmembrane</keyword>
<comment type="subcellular location">
    <subcellularLocation>
        <location evidence="1 11">Cell outer membrane</location>
        <topology evidence="1 11">Multi-pass membrane protein</topology>
    </subcellularLocation>
</comment>
<sequence>MRNQGISLCACAPFALLVGVAPALAQDAPDTRPQAQNDGAIDEGAIIVTARRRAETAQEAPVAISVLSSAMLDRYAVKSINNIASLTPGLITGESSGSIGGSISLRGVGSGESQPFIDQVVSINVDGVQISTAQLLRAAQLDLRQIEVLRGPQALFFGKNSPGGVISLTSEDPGDRLEVIARAGYEFKADERYGELIVSTPLTDTLGLRLAGRYSDMDGYVRIAQLPANAYPPGVDPYDLKAFPKQKETFLRGTLAFEPSDRFSFKLKGTYTRTHIIGGASYFSDVVYCPYGVPQETFQSPDNCRNDGTVVTSLLPAAYPGVNRFNLGDRRGARYNKQALIAGTAEYKLTDDLTLTSVTGYYWIRESLMSNGSYQVTPNYAFSVKFRSEQFTEELRLASGFDGPLNFLVGGFYESRELFTGTQLGNPYQLLLGRPDLANIAPVETTNQKQISYSGFGQLLFDATSQLQITAGGRYTHEIKKLQDYTVYNPASGYPSNPVDVTQLPTYPGSPDPRLTFDNFSPEVTVKYKATPDLMLFASYKKGFKSGGFDAGYTAGAILSPARQAQGQTFRPEKVDGFEAGLKSELLDRQLIFNLTGYWYDYSDLQVAVFDTQIHAFRTENAAKARVRGIELQTAFNPRTLPGFNLHASAALNDARFRNYIGDCYAGQTRDLGCDRVLNNVGSASSLAFNPATGRLEPRFTSQDLSGVRLRKAPKWTANAGGYYEFGMSEALMFSLSADMSYSGGYIASTNYNPDTYQKAFAKLDATARIFSSDKRWELALIGRNLTNKRNLVNANDRTSTGGGKGGFVQCATLSQTQCDRLPDITGTPTQPRMVTLQATFHY</sequence>
<dbReference type="GO" id="GO:0009279">
    <property type="term" value="C:cell outer membrane"/>
    <property type="evidence" value="ECO:0007669"/>
    <property type="project" value="UniProtKB-SubCell"/>
</dbReference>
<evidence type="ECO:0000256" key="8">
    <source>
        <dbReference type="ARBA" id="ARBA00023077"/>
    </source>
</evidence>
<dbReference type="InterPro" id="IPR012910">
    <property type="entry name" value="Plug_dom"/>
</dbReference>
<dbReference type="Proteomes" id="UP000555448">
    <property type="component" value="Unassembled WGS sequence"/>
</dbReference>
<dbReference type="InterPro" id="IPR036942">
    <property type="entry name" value="Beta-barrel_TonB_sf"/>
</dbReference>
<evidence type="ECO:0000256" key="5">
    <source>
        <dbReference type="ARBA" id="ARBA00022692"/>
    </source>
</evidence>